<dbReference type="Proteomes" id="UP000660262">
    <property type="component" value="Unassembled WGS sequence"/>
</dbReference>
<dbReference type="GO" id="GO:0046481">
    <property type="term" value="F:digalactosyldiacylglycerol synthase activity"/>
    <property type="evidence" value="ECO:0007669"/>
    <property type="project" value="InterPro"/>
</dbReference>
<feature type="compositionally biased region" description="Low complexity" evidence="8">
    <location>
        <begin position="52"/>
        <end position="79"/>
    </location>
</feature>
<evidence type="ECO:0000256" key="6">
    <source>
        <dbReference type="ARBA" id="ARBA00022679"/>
    </source>
</evidence>
<comment type="subcellular location">
    <subcellularLocation>
        <location evidence="2">Membrane</location>
    </subcellularLocation>
    <subcellularLocation>
        <location evidence="1">Plastid</location>
        <location evidence="1">Chloroplast</location>
    </subcellularLocation>
</comment>
<evidence type="ECO:0000256" key="5">
    <source>
        <dbReference type="ARBA" id="ARBA00022640"/>
    </source>
</evidence>
<name>A0A830HJ43_9CHLO</name>
<evidence type="ECO:0000256" key="8">
    <source>
        <dbReference type="SAM" id="MobiDB-lite"/>
    </source>
</evidence>
<feature type="region of interest" description="Disordered" evidence="8">
    <location>
        <begin position="798"/>
        <end position="828"/>
    </location>
</feature>
<dbReference type="OrthoDB" id="44480at2759"/>
<feature type="compositionally biased region" description="Basic and acidic residues" evidence="8">
    <location>
        <begin position="187"/>
        <end position="198"/>
    </location>
</feature>
<dbReference type="Gene3D" id="3.40.50.2000">
    <property type="entry name" value="Glycogen Phosphorylase B"/>
    <property type="match status" value="1"/>
</dbReference>
<accession>A0A830HJ43</accession>
<dbReference type="CDD" id="cd01635">
    <property type="entry name" value="Glycosyltransferase_GTB-type"/>
    <property type="match status" value="1"/>
</dbReference>
<keyword evidence="4" id="KW-0150">Chloroplast</keyword>
<dbReference type="AlphaFoldDB" id="A0A830HJ43"/>
<gene>
    <name evidence="9" type="ORF">PPROV_000612800</name>
</gene>
<comment type="similarity">
    <text evidence="3">Belongs to the glycosyltransferase group 1 family. Glycosyltransferase 4 subfamily.</text>
</comment>
<evidence type="ECO:0000256" key="1">
    <source>
        <dbReference type="ARBA" id="ARBA00004229"/>
    </source>
</evidence>
<evidence type="ECO:0000313" key="9">
    <source>
        <dbReference type="EMBL" id="GHP07386.1"/>
    </source>
</evidence>
<feature type="region of interest" description="Disordered" evidence="8">
    <location>
        <begin position="187"/>
        <end position="213"/>
    </location>
</feature>
<reference evidence="9" key="1">
    <citation type="submission" date="2020-10" db="EMBL/GenBank/DDBJ databases">
        <title>Unveiling of a novel bifunctional photoreceptor, Dualchrome1, isolated from a cosmopolitan green alga.</title>
        <authorList>
            <person name="Suzuki S."/>
            <person name="Kawachi M."/>
        </authorList>
    </citation>
    <scope>NUCLEOTIDE SEQUENCE</scope>
    <source>
        <strain evidence="9">NIES 2893</strain>
    </source>
</reference>
<evidence type="ECO:0000256" key="2">
    <source>
        <dbReference type="ARBA" id="ARBA00004370"/>
    </source>
</evidence>
<evidence type="ECO:0000313" key="10">
    <source>
        <dbReference type="Proteomes" id="UP000660262"/>
    </source>
</evidence>
<keyword evidence="10" id="KW-1185">Reference proteome</keyword>
<proteinExistence type="inferred from homology"/>
<keyword evidence="7" id="KW-0472">Membrane</keyword>
<organism evidence="9 10">
    <name type="scientific">Pycnococcus provasolii</name>
    <dbReference type="NCBI Taxonomy" id="41880"/>
    <lineage>
        <taxon>Eukaryota</taxon>
        <taxon>Viridiplantae</taxon>
        <taxon>Chlorophyta</taxon>
        <taxon>Pseudoscourfieldiophyceae</taxon>
        <taxon>Pseudoscourfieldiales</taxon>
        <taxon>Pycnococcaceae</taxon>
        <taxon>Pycnococcus</taxon>
    </lineage>
</organism>
<feature type="compositionally biased region" description="Polar residues" evidence="8">
    <location>
        <begin position="813"/>
        <end position="828"/>
    </location>
</feature>
<keyword evidence="6 9" id="KW-0808">Transferase</keyword>
<dbReference type="InterPro" id="IPR044525">
    <property type="entry name" value="DGDG1/2"/>
</dbReference>
<dbReference type="PANTHER" id="PTHR46132:SF1">
    <property type="entry name" value="DIGALACTOSYLDIACYLGLYCEROL SYNTHASE 2, CHLOROPLASTIC"/>
    <property type="match status" value="1"/>
</dbReference>
<comment type="caution">
    <text evidence="9">The sequence shown here is derived from an EMBL/GenBank/DDBJ whole genome shotgun (WGS) entry which is preliminary data.</text>
</comment>
<dbReference type="EMBL" id="BNJQ01000016">
    <property type="protein sequence ID" value="GHP07386.1"/>
    <property type="molecule type" value="Genomic_DNA"/>
</dbReference>
<protein>
    <submittedName>
        <fullName evidence="9">Glycosyl transferases group 1</fullName>
    </submittedName>
</protein>
<evidence type="ECO:0000256" key="7">
    <source>
        <dbReference type="ARBA" id="ARBA00023136"/>
    </source>
</evidence>
<feature type="region of interest" description="Disordered" evidence="8">
    <location>
        <begin position="129"/>
        <end position="164"/>
    </location>
</feature>
<dbReference type="Pfam" id="PF13692">
    <property type="entry name" value="Glyco_trans_1_4"/>
    <property type="match status" value="1"/>
</dbReference>
<keyword evidence="5" id="KW-0934">Plastid</keyword>
<dbReference type="GO" id="GO:0009707">
    <property type="term" value="C:chloroplast outer membrane"/>
    <property type="evidence" value="ECO:0007669"/>
    <property type="project" value="TreeGrafter"/>
</dbReference>
<dbReference type="GO" id="GO:0019375">
    <property type="term" value="P:galactolipid biosynthetic process"/>
    <property type="evidence" value="ECO:0007669"/>
    <property type="project" value="TreeGrafter"/>
</dbReference>
<evidence type="ECO:0000256" key="3">
    <source>
        <dbReference type="ARBA" id="ARBA00009481"/>
    </source>
</evidence>
<dbReference type="SUPFAM" id="SSF53756">
    <property type="entry name" value="UDP-Glycosyltransferase/glycogen phosphorylase"/>
    <property type="match status" value="1"/>
</dbReference>
<feature type="region of interest" description="Disordered" evidence="8">
    <location>
        <begin position="52"/>
        <end position="80"/>
    </location>
</feature>
<sequence length="828" mass="89956">MGILNNNDDSSSSSSPAPLSLPFMKKFSSSGEQNLPVSLPWNNVLGNLSNALNNTGGSSSSSNSGGSHNNNNNNNNGAADLPTFRDFSEFKNTITLTMQSARQDFEVRVDKFKNKHPRVASLLDNLDSPNAASQQQQQQQQTVTTVAVRPRKRDNDAAPAPWASPFLVAQTTLTSLQEKFKDQVERARNENGVVRDESGQDASTSSWTPTPPAFDERTAWELLDKFSAPMEELKAKREALRAERMARRAMKHKSIKEPGRNITVVTTASLPWMTGTAVNPLLRAAYLAAPDKVDDNTASDDTATATATATATSSSSSPKRKVTLLVPWLSASDQERIYPNGLRFETPDEQEAYVRSWVANRVGFEPQFKLRFYAGRYAPDYGSILPVGDLASVVPSHEADVAVLEEPEHLNWYHHGERWTRRFHHVVGIVHTNYLEYARREQQGTLKAAMLRYVNAWVCRTQCHKVVKLSGAVQDLPRETTCFVHGVSPKFLSVGDEVRRRIEEARAAAASAATNTAAATTNLANDDDTSSLTADATADQNPVFAKGCYFIGKVLWGKGYTELVNNLITDKASHGGTTIPFDVYGSGPDLDAVAAAAANAGLPMTFFGARDHGDESLHDYKVLVNPSLSDVVATTTAEALAMGKFVVVAKHPSNEFFSTFPNALLFDDEASFSAAVRRALAEEPQPLSPEDRARLTWEAATLRFLDVADIDVTEPFTPTTSPLSPKSSSPSAFARVASGAALPFRLVNGAVRAVSNATDDALAIVHNTLTGVEPLRRAVGAGKRTKATPADLCAFAAEEHDPSVPLPSKTPRQRTWSWRTNAESGRTA</sequence>
<evidence type="ECO:0000256" key="4">
    <source>
        <dbReference type="ARBA" id="ARBA00022528"/>
    </source>
</evidence>
<dbReference type="PANTHER" id="PTHR46132">
    <property type="entry name" value="DIGALACTOSYLDIACYLGLYCEROL SYNTHASE 2, CHLOROPLASTIC"/>
    <property type="match status" value="1"/>
</dbReference>